<keyword evidence="3" id="KW-1185">Reference proteome</keyword>
<sequence length="551" mass="60289">MTGHGDSQNGNKNSSRGNNGRSREARSAYRAPPCRSMCGPASVSRPMSARVRARAEKYQPFTLTPRQIRAPDVAARNPITLRRWWKTHKPGFALQALCAPLAEAGRDVEAFRRRATKPPPFTSKSEPPVYGATESESKQITFKSSHFRGELAFLKEPAPSKPISSFIMDTPAINPSLAASSLLAAYSFPPPGRLQFTTTNPSTRKYAFQQQYSSQPETQYNPFSGFEQPWPQQQHTSISASDMLVPPAFSFDPTPVLPSCKQPTHTTFTNSQQPQYAPTLEAALSWEQPKYSTSIIVQLVAQVGYTHALRAGGYILTESTPGYGGAAADLRCAGAGAGVVAFYGAGGCPERRQHHETVDWEARAYVGHRIHEDFREYAGAEARESPFDFEDTSSDCSSESSNEDDVALVSDSYSPPSSGRRNLYCPTPRLPSGFLEAIPKILWTLQNVRGSSEIQNSRRGTFTTFELDINILLNFSKTVELHIKAVSFGTSAGPDPGIQVFIYFGGKPSLELRHCSNPHIRCRSVSNVPPPRMAAGLSVSAIALSRLHIGL</sequence>
<accession>A0AAD7N2P3</accession>
<comment type="caution">
    <text evidence="2">The sequence shown here is derived from an EMBL/GenBank/DDBJ whole genome shotgun (WGS) entry which is preliminary data.</text>
</comment>
<name>A0AAD7N2P3_9AGAR</name>
<organism evidence="2 3">
    <name type="scientific">Mycena maculata</name>
    <dbReference type="NCBI Taxonomy" id="230809"/>
    <lineage>
        <taxon>Eukaryota</taxon>
        <taxon>Fungi</taxon>
        <taxon>Dikarya</taxon>
        <taxon>Basidiomycota</taxon>
        <taxon>Agaricomycotina</taxon>
        <taxon>Agaricomycetes</taxon>
        <taxon>Agaricomycetidae</taxon>
        <taxon>Agaricales</taxon>
        <taxon>Marasmiineae</taxon>
        <taxon>Mycenaceae</taxon>
        <taxon>Mycena</taxon>
    </lineage>
</organism>
<evidence type="ECO:0000313" key="3">
    <source>
        <dbReference type="Proteomes" id="UP001215280"/>
    </source>
</evidence>
<dbReference type="Proteomes" id="UP001215280">
    <property type="component" value="Unassembled WGS sequence"/>
</dbReference>
<evidence type="ECO:0000256" key="1">
    <source>
        <dbReference type="SAM" id="MobiDB-lite"/>
    </source>
</evidence>
<reference evidence="2" key="1">
    <citation type="submission" date="2023-03" db="EMBL/GenBank/DDBJ databases">
        <title>Massive genome expansion in bonnet fungi (Mycena s.s.) driven by repeated elements and novel gene families across ecological guilds.</title>
        <authorList>
            <consortium name="Lawrence Berkeley National Laboratory"/>
            <person name="Harder C.B."/>
            <person name="Miyauchi S."/>
            <person name="Viragh M."/>
            <person name="Kuo A."/>
            <person name="Thoen E."/>
            <person name="Andreopoulos B."/>
            <person name="Lu D."/>
            <person name="Skrede I."/>
            <person name="Drula E."/>
            <person name="Henrissat B."/>
            <person name="Morin E."/>
            <person name="Kohler A."/>
            <person name="Barry K."/>
            <person name="LaButti K."/>
            <person name="Morin E."/>
            <person name="Salamov A."/>
            <person name="Lipzen A."/>
            <person name="Mereny Z."/>
            <person name="Hegedus B."/>
            <person name="Baldrian P."/>
            <person name="Stursova M."/>
            <person name="Weitz H."/>
            <person name="Taylor A."/>
            <person name="Grigoriev I.V."/>
            <person name="Nagy L.G."/>
            <person name="Martin F."/>
            <person name="Kauserud H."/>
        </authorList>
    </citation>
    <scope>NUCLEOTIDE SEQUENCE</scope>
    <source>
        <strain evidence="2">CBHHK188m</strain>
    </source>
</reference>
<feature type="compositionally biased region" description="Low complexity" evidence="1">
    <location>
        <begin position="9"/>
        <end position="20"/>
    </location>
</feature>
<protein>
    <submittedName>
        <fullName evidence="2">Uncharacterized protein</fullName>
    </submittedName>
</protein>
<evidence type="ECO:0000313" key="2">
    <source>
        <dbReference type="EMBL" id="KAJ7743050.1"/>
    </source>
</evidence>
<proteinExistence type="predicted"/>
<feature type="region of interest" description="Disordered" evidence="1">
    <location>
        <begin position="116"/>
        <end position="135"/>
    </location>
</feature>
<feature type="region of interest" description="Disordered" evidence="1">
    <location>
        <begin position="387"/>
        <end position="420"/>
    </location>
</feature>
<dbReference type="EMBL" id="JARJLG010000114">
    <property type="protein sequence ID" value="KAJ7743050.1"/>
    <property type="molecule type" value="Genomic_DNA"/>
</dbReference>
<gene>
    <name evidence="2" type="ORF">DFH07DRAFT_777542</name>
</gene>
<feature type="compositionally biased region" description="Polar residues" evidence="1">
    <location>
        <begin position="411"/>
        <end position="420"/>
    </location>
</feature>
<dbReference type="AlphaFoldDB" id="A0AAD7N2P3"/>
<feature type="region of interest" description="Disordered" evidence="1">
    <location>
        <begin position="1"/>
        <end position="45"/>
    </location>
</feature>